<feature type="domain" description="Alcohol dehydrogenase-like N-terminal" evidence="5">
    <location>
        <begin position="24"/>
        <end position="126"/>
    </location>
</feature>
<dbReference type="AlphaFoldDB" id="A0A832YZR3"/>
<evidence type="ECO:0000256" key="2">
    <source>
        <dbReference type="ARBA" id="ARBA00023002"/>
    </source>
</evidence>
<keyword evidence="2" id="KW-0560">Oxidoreductase</keyword>
<evidence type="ECO:0000259" key="4">
    <source>
        <dbReference type="Pfam" id="PF00107"/>
    </source>
</evidence>
<dbReference type="InterPro" id="IPR036291">
    <property type="entry name" value="NAD(P)-bd_dom_sf"/>
</dbReference>
<dbReference type="Pfam" id="PF00107">
    <property type="entry name" value="ADH_zinc_N"/>
    <property type="match status" value="1"/>
</dbReference>
<dbReference type="Pfam" id="PF08240">
    <property type="entry name" value="ADH_N"/>
    <property type="match status" value="1"/>
</dbReference>
<dbReference type="Proteomes" id="UP000605805">
    <property type="component" value="Unassembled WGS sequence"/>
</dbReference>
<dbReference type="InterPro" id="IPR013154">
    <property type="entry name" value="ADH-like_N"/>
</dbReference>
<dbReference type="Gene3D" id="3.40.50.720">
    <property type="entry name" value="NAD(P)-binding Rossmann-like Domain"/>
    <property type="match status" value="1"/>
</dbReference>
<protein>
    <submittedName>
        <fullName evidence="6">Zinc-binding dehydrogenase</fullName>
    </submittedName>
</protein>
<dbReference type="SUPFAM" id="SSF51735">
    <property type="entry name" value="NAD(P)-binding Rossmann-fold domains"/>
    <property type="match status" value="1"/>
</dbReference>
<evidence type="ECO:0000256" key="3">
    <source>
        <dbReference type="ARBA" id="ARBA00023277"/>
    </source>
</evidence>
<accession>A0A832YZR3</accession>
<feature type="domain" description="Alcohol dehydrogenase-like C-terminal" evidence="4">
    <location>
        <begin position="168"/>
        <end position="289"/>
    </location>
</feature>
<evidence type="ECO:0000313" key="6">
    <source>
        <dbReference type="EMBL" id="HIP56761.1"/>
    </source>
</evidence>
<gene>
    <name evidence="6" type="ORF">EYH02_01630</name>
</gene>
<dbReference type="PANTHER" id="PTHR43401:SF2">
    <property type="entry name" value="L-THREONINE 3-DEHYDROGENASE"/>
    <property type="match status" value="1"/>
</dbReference>
<organism evidence="6 7">
    <name type="scientific">Ignisphaera aggregans</name>
    <dbReference type="NCBI Taxonomy" id="334771"/>
    <lineage>
        <taxon>Archaea</taxon>
        <taxon>Thermoproteota</taxon>
        <taxon>Thermoprotei</taxon>
        <taxon>Desulfurococcales</taxon>
        <taxon>Desulfurococcaceae</taxon>
        <taxon>Ignisphaera</taxon>
    </lineage>
</organism>
<evidence type="ECO:0000313" key="7">
    <source>
        <dbReference type="Proteomes" id="UP000605805"/>
    </source>
</evidence>
<dbReference type="Gene3D" id="3.90.180.10">
    <property type="entry name" value="Medium-chain alcohol dehydrogenases, catalytic domain"/>
    <property type="match status" value="1"/>
</dbReference>
<dbReference type="GO" id="GO:0043168">
    <property type="term" value="F:anion binding"/>
    <property type="evidence" value="ECO:0007669"/>
    <property type="project" value="UniProtKB-ARBA"/>
</dbReference>
<dbReference type="InterPro" id="IPR011032">
    <property type="entry name" value="GroES-like_sf"/>
</dbReference>
<reference evidence="6" key="1">
    <citation type="journal article" date="2020" name="ISME J.">
        <title>Gammaproteobacteria mediating utilization of methyl-, sulfur- and petroleum organic compounds in deep ocean hydrothermal plumes.</title>
        <authorList>
            <person name="Zhou Z."/>
            <person name="Liu Y."/>
            <person name="Pan J."/>
            <person name="Cron B.R."/>
            <person name="Toner B.M."/>
            <person name="Anantharaman K."/>
            <person name="Breier J.A."/>
            <person name="Dick G.J."/>
            <person name="Li M."/>
        </authorList>
    </citation>
    <scope>NUCLEOTIDE SEQUENCE</scope>
    <source>
        <strain evidence="6">SZUA-1435</strain>
    </source>
</reference>
<dbReference type="InterPro" id="IPR013149">
    <property type="entry name" value="ADH-like_C"/>
</dbReference>
<keyword evidence="1" id="KW-0521">NADP</keyword>
<dbReference type="SUPFAM" id="SSF50129">
    <property type="entry name" value="GroES-like"/>
    <property type="match status" value="1"/>
</dbReference>
<keyword evidence="3" id="KW-0119">Carbohydrate metabolism</keyword>
<comment type="caution">
    <text evidence="6">The sequence shown here is derived from an EMBL/GenBank/DDBJ whole genome shotgun (WGS) entry which is preliminary data.</text>
</comment>
<dbReference type="GO" id="GO:0051262">
    <property type="term" value="P:protein tetramerization"/>
    <property type="evidence" value="ECO:0007669"/>
    <property type="project" value="UniProtKB-ARBA"/>
</dbReference>
<dbReference type="PANTHER" id="PTHR43401">
    <property type="entry name" value="L-THREONINE 3-DEHYDROGENASE"/>
    <property type="match status" value="1"/>
</dbReference>
<sequence length="331" mass="36385">MLALVLFEAHNLRLEDVPVPQPPPKWALIKTIAVGICGTDKAFFTGSYPLFKKPIILGHEASGIVVSGPRELEGKIVVPEINFPCDSCQYCRSGLYTHCPYRKVLGIDFDGAMAEYFIAPVKALHVVEGLDPVVAVEVEPLAAIINALEQFPPRPCDEIAVIGSGNIAILTIQLLRSMGFDVTAIVRRDSPKIRYVSKYATHILTIDEIEQYIDVNKRGFSYIFETSGDPNAINIAISIARPRALIHLKSTPGSYGNVNLTPAVVKELRIIGSRCGSFREFEKAINILKEGVIEPPITSVVKGLEKGIEAFKLAFQRDQIKVVIKVHNEAL</sequence>
<dbReference type="GO" id="GO:0016616">
    <property type="term" value="F:oxidoreductase activity, acting on the CH-OH group of donors, NAD or NADP as acceptor"/>
    <property type="evidence" value="ECO:0007669"/>
    <property type="project" value="UniProtKB-ARBA"/>
</dbReference>
<dbReference type="InterPro" id="IPR050129">
    <property type="entry name" value="Zn_alcohol_dh"/>
</dbReference>
<dbReference type="EMBL" id="DQTV01000037">
    <property type="protein sequence ID" value="HIP56761.1"/>
    <property type="molecule type" value="Genomic_DNA"/>
</dbReference>
<name>A0A832YZR3_9CREN</name>
<evidence type="ECO:0000259" key="5">
    <source>
        <dbReference type="Pfam" id="PF08240"/>
    </source>
</evidence>
<proteinExistence type="predicted"/>
<dbReference type="GO" id="GO:0030554">
    <property type="term" value="F:adenyl nucleotide binding"/>
    <property type="evidence" value="ECO:0007669"/>
    <property type="project" value="UniProtKB-ARBA"/>
</dbReference>
<evidence type="ECO:0000256" key="1">
    <source>
        <dbReference type="ARBA" id="ARBA00022857"/>
    </source>
</evidence>